<dbReference type="Pfam" id="PF00642">
    <property type="entry name" value="zf-CCCH"/>
    <property type="match status" value="1"/>
</dbReference>
<evidence type="ECO:0000313" key="9">
    <source>
        <dbReference type="EMBL" id="RFU33521.1"/>
    </source>
</evidence>
<name>A0A3E2HKE7_SCYLI</name>
<comment type="caution">
    <text evidence="9">The sequence shown here is derived from an EMBL/GenBank/DDBJ whole genome shotgun (WGS) entry which is preliminary data.</text>
</comment>
<keyword evidence="2 5" id="KW-0479">Metal-binding</keyword>
<feature type="non-terminal residue" evidence="9">
    <location>
        <position position="1"/>
    </location>
</feature>
<feature type="compositionally biased region" description="Basic and acidic residues" evidence="6">
    <location>
        <begin position="566"/>
        <end position="582"/>
    </location>
</feature>
<feature type="compositionally biased region" description="Basic and acidic residues" evidence="6">
    <location>
        <begin position="592"/>
        <end position="622"/>
    </location>
</feature>
<evidence type="ECO:0000256" key="3">
    <source>
        <dbReference type="ARBA" id="ARBA00022771"/>
    </source>
</evidence>
<dbReference type="SUPFAM" id="SSF90229">
    <property type="entry name" value="CCCH zinc finger"/>
    <property type="match status" value="1"/>
</dbReference>
<dbReference type="InterPro" id="IPR023780">
    <property type="entry name" value="Chromo_domain"/>
</dbReference>
<dbReference type="OMA" id="DTGIHAG"/>
<organism evidence="9 10">
    <name type="scientific">Scytalidium lignicola</name>
    <name type="common">Hyphomycete</name>
    <dbReference type="NCBI Taxonomy" id="5539"/>
    <lineage>
        <taxon>Eukaryota</taxon>
        <taxon>Fungi</taxon>
        <taxon>Dikarya</taxon>
        <taxon>Ascomycota</taxon>
        <taxon>Pezizomycotina</taxon>
        <taxon>Leotiomycetes</taxon>
        <taxon>Leotiomycetes incertae sedis</taxon>
        <taxon>Scytalidium</taxon>
    </lineage>
</organism>
<feature type="compositionally biased region" description="Polar residues" evidence="6">
    <location>
        <begin position="547"/>
        <end position="560"/>
    </location>
</feature>
<dbReference type="SUPFAM" id="SSF54160">
    <property type="entry name" value="Chromo domain-like"/>
    <property type="match status" value="1"/>
</dbReference>
<evidence type="ECO:0000256" key="4">
    <source>
        <dbReference type="ARBA" id="ARBA00022833"/>
    </source>
</evidence>
<feature type="region of interest" description="Disordered" evidence="6">
    <location>
        <begin position="120"/>
        <end position="259"/>
    </location>
</feature>
<dbReference type="SMART" id="SM00298">
    <property type="entry name" value="CHROMO"/>
    <property type="match status" value="1"/>
</dbReference>
<feature type="compositionally biased region" description="Polar residues" evidence="6">
    <location>
        <begin position="174"/>
        <end position="193"/>
    </location>
</feature>
<feature type="zinc finger region" description="C3H1-type" evidence="5">
    <location>
        <begin position="474"/>
        <end position="502"/>
    </location>
</feature>
<dbReference type="Gene3D" id="2.40.50.40">
    <property type="match status" value="1"/>
</dbReference>
<feature type="zinc finger region" description="C3H1-type" evidence="5">
    <location>
        <begin position="513"/>
        <end position="541"/>
    </location>
</feature>
<feature type="compositionally biased region" description="Acidic residues" evidence="6">
    <location>
        <begin position="146"/>
        <end position="157"/>
    </location>
</feature>
<feature type="region of interest" description="Disordered" evidence="6">
    <location>
        <begin position="1250"/>
        <end position="1305"/>
    </location>
</feature>
<feature type="compositionally biased region" description="Acidic residues" evidence="6">
    <location>
        <begin position="126"/>
        <end position="138"/>
    </location>
</feature>
<evidence type="ECO:0000259" key="8">
    <source>
        <dbReference type="PROSITE" id="PS50103"/>
    </source>
</evidence>
<feature type="compositionally biased region" description="Acidic residues" evidence="6">
    <location>
        <begin position="1"/>
        <end position="11"/>
    </location>
</feature>
<dbReference type="InterPro" id="IPR000953">
    <property type="entry name" value="Chromo/chromo_shadow_dom"/>
</dbReference>
<evidence type="ECO:0000256" key="5">
    <source>
        <dbReference type="PROSITE-ProRule" id="PRU00723"/>
    </source>
</evidence>
<feature type="compositionally biased region" description="Polar residues" evidence="6">
    <location>
        <begin position="648"/>
        <end position="658"/>
    </location>
</feature>
<feature type="region of interest" description="Disordered" evidence="6">
    <location>
        <begin position="547"/>
        <end position="689"/>
    </location>
</feature>
<dbReference type="STRING" id="5539.A0A3E2HKE7"/>
<accession>A0A3E2HKE7</accession>
<dbReference type="GO" id="GO:0008270">
    <property type="term" value="F:zinc ion binding"/>
    <property type="evidence" value="ECO:0007669"/>
    <property type="project" value="UniProtKB-KW"/>
</dbReference>
<feature type="compositionally biased region" description="Polar residues" evidence="6">
    <location>
        <begin position="1283"/>
        <end position="1300"/>
    </location>
</feature>
<feature type="compositionally biased region" description="Basic and acidic residues" evidence="6">
    <location>
        <begin position="1262"/>
        <end position="1276"/>
    </location>
</feature>
<feature type="compositionally biased region" description="Polar residues" evidence="6">
    <location>
        <begin position="670"/>
        <end position="688"/>
    </location>
</feature>
<protein>
    <recommendedName>
        <fullName evidence="11">Chromo domain-containing protein</fullName>
    </recommendedName>
</protein>
<feature type="domain" description="Chromo" evidence="7">
    <location>
        <begin position="28"/>
        <end position="86"/>
    </location>
</feature>
<dbReference type="EMBL" id="NCSJ02000034">
    <property type="protein sequence ID" value="RFU33521.1"/>
    <property type="molecule type" value="Genomic_DNA"/>
</dbReference>
<dbReference type="SMART" id="SM00356">
    <property type="entry name" value="ZnF_C3H1"/>
    <property type="match status" value="2"/>
</dbReference>
<gene>
    <name evidence="9" type="ORF">B7463_g2795</name>
</gene>
<dbReference type="PROSITE" id="PS50103">
    <property type="entry name" value="ZF_C3H1"/>
    <property type="match status" value="2"/>
</dbReference>
<feature type="domain" description="C3H1-type" evidence="8">
    <location>
        <begin position="513"/>
        <end position="541"/>
    </location>
</feature>
<feature type="domain" description="C3H1-type" evidence="8">
    <location>
        <begin position="474"/>
        <end position="502"/>
    </location>
</feature>
<dbReference type="Proteomes" id="UP000258309">
    <property type="component" value="Unassembled WGS sequence"/>
</dbReference>
<dbReference type="PROSITE" id="PS50013">
    <property type="entry name" value="CHROMO_2"/>
    <property type="match status" value="1"/>
</dbReference>
<reference evidence="9 10" key="1">
    <citation type="submission" date="2018-05" db="EMBL/GenBank/DDBJ databases">
        <title>Draft genome sequence of Scytalidium lignicola DSM 105466, a ubiquitous saprotrophic fungus.</title>
        <authorList>
            <person name="Buettner E."/>
            <person name="Gebauer A.M."/>
            <person name="Hofrichter M."/>
            <person name="Liers C."/>
            <person name="Kellner H."/>
        </authorList>
    </citation>
    <scope>NUCLEOTIDE SEQUENCE [LARGE SCALE GENOMIC DNA]</scope>
    <source>
        <strain evidence="9 10">DSM 105466</strain>
    </source>
</reference>
<evidence type="ECO:0008006" key="11">
    <source>
        <dbReference type="Google" id="ProtNLM"/>
    </source>
</evidence>
<comment type="subunit">
    <text evidence="1">Component of the NuA4 histone acetyltransferase complex.</text>
</comment>
<dbReference type="OrthoDB" id="436852at2759"/>
<feature type="non-terminal residue" evidence="9">
    <location>
        <position position="1461"/>
    </location>
</feature>
<dbReference type="Gene3D" id="4.10.1000.10">
    <property type="entry name" value="Zinc finger, CCCH-type"/>
    <property type="match status" value="1"/>
</dbReference>
<dbReference type="Pfam" id="PF00385">
    <property type="entry name" value="Chromo"/>
    <property type="match status" value="1"/>
</dbReference>
<feature type="compositionally biased region" description="Basic and acidic residues" evidence="6">
    <location>
        <begin position="417"/>
        <end position="429"/>
    </location>
</feature>
<feature type="region of interest" description="Disordered" evidence="6">
    <location>
        <begin position="404"/>
        <end position="460"/>
    </location>
</feature>
<evidence type="ECO:0000313" key="10">
    <source>
        <dbReference type="Proteomes" id="UP000258309"/>
    </source>
</evidence>
<feature type="region of interest" description="Disordered" evidence="6">
    <location>
        <begin position="1"/>
        <end position="20"/>
    </location>
</feature>
<evidence type="ECO:0000259" key="7">
    <source>
        <dbReference type="PROSITE" id="PS50013"/>
    </source>
</evidence>
<dbReference type="InterPro" id="IPR016197">
    <property type="entry name" value="Chromo-like_dom_sf"/>
</dbReference>
<sequence length="1461" mass="164165">MAITELSDDDSISVTSTVDGGFTSDQEFVVERILAEKKQDDKPYYLIYWQGYPEEESTWEPEENIQDDTILDVWRARKARESSGLDEPYDLARFEAMIEKKQQEKAERYQRRRAKRIQLGLSVSESEAEDDDNDDSEPEAQNYSSDEAEEIFEDPVDDPGLKTGVTSNKERRNNLFQGNTPQSIHIRTLTATVPKTPLQRKEDRDVEDDSSFSGPDESLEDLLKNSEIKRQKRRGQTSISDPHSTGGRPKVTTTKKNLSTEYSSLEASALNKKTIRTAEKSSLVRADKKTSANINIQAEDLSIPRRRQQARGEQTARGGRVATRGGAAFSNVFAGHGRSKSAKKNLIEMASDPAKPMVHFKNLHLLRKAELYGRAVADAAPDISALPGGLFNPSNPVDYSALRPATLRKNSTTSVNKQDEEHSGRRESLTSENAVETQPVKETGEKPAESPPEEVDQDEPALNYASYELSRRLRPFQMVCYYWATWHNCKRGIECRYKHTFEGNSPVAPAVMPLAEIPCKYWSRGGSCPEGDRCRWLHAADIDQNQSGRIDQSQIRSQLRPTVPVKPRDVRDKPVRETRFEAFDQSPLNMRADPEREIRFETREQLSLETRELKSREMKEHSSSTTSEQPKQKSVRFTIHHSKYPTDGSKSPLSTTAKPKSILQKKRSNVDSSAEPSPSESQIRSDSQGYFPEVMMTDTTIFESPAQSPTTLQSILQEPKRAKTMSIEDYRRKSSLKVVETRAKRVKFGAGSEDLFELDFGEFGKSSEEPWAKSFALIDVLDFSHACTALDFQALMTPVLGRIYWQGSLSASPAISTVIDRVAQQLQLGSAGLLFVAPEFMILAYPLRWEDWRYIGGPTNLPADARLGYLIFEGRQILRDLIIKLSQSTRMPALPSGGLRYKKALMRAIHGLQIQTLLASPPKGTNPYNFFLIFPSTAKALEEFLASWLKGSKENCNVYSSSTEGGWLGFVNSSEIRSGVVLIHESAISTIDELPSLSRLLFTSRHISFWSVGDPTLRSAIYRNLAFEDDSLGKISVTRLFPLGGAVLITPSFLIAEPERAYQLLKWFQLKLRLTLGTWKLVCCNNLRDYLFDLACEKAAERDEFYELHKEKPAKDALAIKEGLSYQSCEARFMAHQEFIRLLAADADETFDEDNPKEETSPIVYADPSIDPDDEKALVTWYAAWAMSRLEQFRRFYVIGTNSNNVTNAVRVKEVIPKTKDSAPQVNKPAQRRNSQIERALAVASKLNALAPNLTDPPRNNQHTESHSTPRQEALWKGEPITPLNNGQQQSNIDSPSPINSERPAHTTLVESGGMEASSLNIGDAMDLDESISTIEEQLAVQDLSENNSDLGQGLKIKGLSKSRSEYSLKIKGLAAEKEQDAPTSQSSEMMEEGQIREDLEDHAKMKEAQPVLGNKPPKTQIRLEATTVWYGRLRAAGRGWEHLLVENWDKCFDQLGVKNE</sequence>
<dbReference type="InterPro" id="IPR000571">
    <property type="entry name" value="Znf_CCCH"/>
</dbReference>
<dbReference type="InterPro" id="IPR036855">
    <property type="entry name" value="Znf_CCCH_sf"/>
</dbReference>
<dbReference type="GO" id="GO:0006338">
    <property type="term" value="P:chromatin remodeling"/>
    <property type="evidence" value="ECO:0007669"/>
    <property type="project" value="UniProtKB-ARBA"/>
</dbReference>
<keyword evidence="10" id="KW-1185">Reference proteome</keyword>
<keyword evidence="3 5" id="KW-0863">Zinc-finger</keyword>
<evidence type="ECO:0000256" key="6">
    <source>
        <dbReference type="SAM" id="MobiDB-lite"/>
    </source>
</evidence>
<keyword evidence="4 5" id="KW-0862">Zinc</keyword>
<evidence type="ECO:0000256" key="2">
    <source>
        <dbReference type="ARBA" id="ARBA00022723"/>
    </source>
</evidence>
<proteinExistence type="predicted"/>
<evidence type="ECO:0000256" key="1">
    <source>
        <dbReference type="ARBA" id="ARBA00011353"/>
    </source>
</evidence>